<dbReference type="EMBL" id="JAVHJS010000016">
    <property type="protein sequence ID" value="KAK2832350.1"/>
    <property type="molecule type" value="Genomic_DNA"/>
</dbReference>
<accession>A0AA88M808</accession>
<protein>
    <recommendedName>
        <fullName evidence="4">TBC1 domain family member 30</fullName>
    </recommendedName>
</protein>
<comment type="caution">
    <text evidence="2">The sequence shown here is derived from an EMBL/GenBank/DDBJ whole genome shotgun (WGS) entry which is preliminary data.</text>
</comment>
<proteinExistence type="predicted"/>
<dbReference type="AlphaFoldDB" id="A0AA88M808"/>
<reference evidence="2" key="1">
    <citation type="submission" date="2023-08" db="EMBL/GenBank/DDBJ databases">
        <title>Pelteobagrus vachellii genome.</title>
        <authorList>
            <person name="Liu H."/>
        </authorList>
    </citation>
    <scope>NUCLEOTIDE SEQUENCE</scope>
    <source>
        <strain evidence="2">PRFRI_2022a</strain>
        <tissue evidence="2">Muscle</tissue>
    </source>
</reference>
<name>A0AA88M808_TACVA</name>
<evidence type="ECO:0000313" key="3">
    <source>
        <dbReference type="Proteomes" id="UP001187315"/>
    </source>
</evidence>
<organism evidence="2 3">
    <name type="scientific">Tachysurus vachellii</name>
    <name type="common">Darkbarbel catfish</name>
    <name type="synonym">Pelteobagrus vachellii</name>
    <dbReference type="NCBI Taxonomy" id="175792"/>
    <lineage>
        <taxon>Eukaryota</taxon>
        <taxon>Metazoa</taxon>
        <taxon>Chordata</taxon>
        <taxon>Craniata</taxon>
        <taxon>Vertebrata</taxon>
        <taxon>Euteleostomi</taxon>
        <taxon>Actinopterygii</taxon>
        <taxon>Neopterygii</taxon>
        <taxon>Teleostei</taxon>
        <taxon>Ostariophysi</taxon>
        <taxon>Siluriformes</taxon>
        <taxon>Bagridae</taxon>
        <taxon>Tachysurus</taxon>
    </lineage>
</organism>
<evidence type="ECO:0000256" key="1">
    <source>
        <dbReference type="SAM" id="MobiDB-lite"/>
    </source>
</evidence>
<keyword evidence="3" id="KW-1185">Reference proteome</keyword>
<evidence type="ECO:0000313" key="2">
    <source>
        <dbReference type="EMBL" id="KAK2832350.1"/>
    </source>
</evidence>
<evidence type="ECO:0008006" key="4">
    <source>
        <dbReference type="Google" id="ProtNLM"/>
    </source>
</evidence>
<gene>
    <name evidence="2" type="ORF">Q7C36_015812</name>
</gene>
<sequence length="238" mass="26706">MSSVKVPEFGLREVDICDGELESDEESAGFHDVRSHHLLQEPSECANGALTTLSPKGGLVSDEAVKAVRLEPLCNEVWTRSEEDDGRFLCRSSIVDCLLVELYDTYSSGKGLRSADSLDSSTEASGSDAFLGRSNTASSFLQELQEKHTKRHQRNYLSQKDPEELKWMIQEVNYRIGIQSAKLVRQLKRKDRLHHKQQKKCDIVTACLQAVSPKRRITKIRDKPQIRFPGPGVSSTCT</sequence>
<dbReference type="Proteomes" id="UP001187315">
    <property type="component" value="Unassembled WGS sequence"/>
</dbReference>
<feature type="region of interest" description="Disordered" evidence="1">
    <location>
        <begin position="110"/>
        <end position="130"/>
    </location>
</feature>